<dbReference type="InterPro" id="IPR011833">
    <property type="entry name" value="Glycg_phsphrylas"/>
</dbReference>
<evidence type="ECO:0000256" key="1">
    <source>
        <dbReference type="ARBA" id="ARBA00001933"/>
    </source>
</evidence>
<dbReference type="GO" id="GO:0008184">
    <property type="term" value="F:glycogen phosphorylase activity"/>
    <property type="evidence" value="ECO:0007669"/>
    <property type="project" value="InterPro"/>
</dbReference>
<dbReference type="EMBL" id="DVHE01000079">
    <property type="protein sequence ID" value="HIR51620.1"/>
    <property type="molecule type" value="Genomic_DNA"/>
</dbReference>
<evidence type="ECO:0000256" key="4">
    <source>
        <dbReference type="ARBA" id="ARBA00022600"/>
    </source>
</evidence>
<dbReference type="GO" id="GO:0005737">
    <property type="term" value="C:cytoplasm"/>
    <property type="evidence" value="ECO:0007669"/>
    <property type="project" value="TreeGrafter"/>
</dbReference>
<dbReference type="Proteomes" id="UP000824239">
    <property type="component" value="Unassembled WGS sequence"/>
</dbReference>
<dbReference type="PIRSF" id="PIRSF000460">
    <property type="entry name" value="Pprylas_GlgP"/>
    <property type="match status" value="1"/>
</dbReference>
<dbReference type="CDD" id="cd04300">
    <property type="entry name" value="GT35_Glycogen_Phosphorylase"/>
    <property type="match status" value="1"/>
</dbReference>
<dbReference type="InterPro" id="IPR000811">
    <property type="entry name" value="Glyco_trans_35"/>
</dbReference>
<comment type="function">
    <text evidence="10">Allosteric enzyme that catalyzes the rate-limiting step in glycogen catabolism, the phosphorolytic cleavage of glycogen to produce glucose-1-phosphate, and plays a central role in maintaining cellular and organismal glucose homeostasis.</text>
</comment>
<keyword evidence="6 10" id="KW-0808">Transferase</keyword>
<evidence type="ECO:0000313" key="11">
    <source>
        <dbReference type="EMBL" id="HIR51620.1"/>
    </source>
</evidence>
<dbReference type="GO" id="GO:0030170">
    <property type="term" value="F:pyridoxal phosphate binding"/>
    <property type="evidence" value="ECO:0007669"/>
    <property type="project" value="InterPro"/>
</dbReference>
<dbReference type="AlphaFoldDB" id="A0A9D1DJ63"/>
<reference evidence="11" key="1">
    <citation type="submission" date="2020-10" db="EMBL/GenBank/DDBJ databases">
        <authorList>
            <person name="Gilroy R."/>
        </authorList>
    </citation>
    <scope>NUCLEOTIDE SEQUENCE</scope>
    <source>
        <strain evidence="11">ChiBcec15-4380</strain>
    </source>
</reference>
<organism evidence="11 12">
    <name type="scientific">Candidatus Avoscillospira avicola</name>
    <dbReference type="NCBI Taxonomy" id="2840706"/>
    <lineage>
        <taxon>Bacteria</taxon>
        <taxon>Bacillati</taxon>
        <taxon>Bacillota</taxon>
        <taxon>Clostridia</taxon>
        <taxon>Eubacteriales</taxon>
        <taxon>Oscillospiraceae</taxon>
        <taxon>Oscillospiraceae incertae sedis</taxon>
        <taxon>Candidatus Avoscillospira</taxon>
    </lineage>
</organism>
<evidence type="ECO:0000256" key="5">
    <source>
        <dbReference type="ARBA" id="ARBA00022676"/>
    </source>
</evidence>
<comment type="caution">
    <text evidence="11">The sequence shown here is derived from an EMBL/GenBank/DDBJ whole genome shotgun (WGS) entry which is preliminary data.</text>
</comment>
<keyword evidence="8 10" id="KW-0119">Carbohydrate metabolism</keyword>
<dbReference type="EC" id="2.4.1.1" evidence="10"/>
<evidence type="ECO:0000256" key="3">
    <source>
        <dbReference type="ARBA" id="ARBA00022553"/>
    </source>
</evidence>
<feature type="modified residue" description="N6-(pyridoxal phosphate)lysine" evidence="9">
    <location>
        <position position="662"/>
    </location>
</feature>
<keyword evidence="4" id="KW-0321">Glycogen metabolism</keyword>
<dbReference type="PANTHER" id="PTHR11468">
    <property type="entry name" value="GLYCOGEN PHOSPHORYLASE"/>
    <property type="match status" value="1"/>
</dbReference>
<keyword evidence="5 10" id="KW-0328">Glycosyltransferase</keyword>
<sequence length="808" mass="92160">MEKKEKSCSAAVRSATRNALETVCNRTFGCSLSEATEKQAYKTVCAYLREELADRNRAFQREVREKERKQVYYMSMEFLVGTSLRNNLYNLGMLDSVSAILSDLGFSIERLCAMEPDAGLGNGGLGRLASCYMDSLTGLEYPATGFSIRYEFGIFKQKIVDGWQMEFPDDWLDMGDVWLKTREDDAVEVRLGGETHDWMDNGKFRVAHVGYQKVMAVPHDLYISGYGTDKVNKLTLWSAEQPHSFDMAAFSRGDYVRALEQDTMAQTISKVLYPADDHLSGKRLRLQQQYLLVSASLQSILNIHYKQYKTYRNLPEKVSIHINDTHPALCVPELMRILVDENDYEWDEAWDITCRTLSYTNHTVMSEALERWSVDLFKEQLPRIYSITQEINRRLMEKLQQVYPGDWGKLNYMAVIAEGQVRMANLCLACCHKINGVSQLHTQILKDGIFHDYYVLDNDRFTNVTNGIAYRRWLCQSNPALTSFLRELIGDGFLKDANDLEKLLKYRDDKAVLEQLQQIKHENKVRLADYVAKANGVYVSPDSIFDIQIKRLHEYKRQLLNVLHILYLYNKIKENPSMPFPPRTFLFGAKASAGYIRAKQIISLIVATSKLVNSDPQVRDKLKVIFLEDYKVSLAEIIIPAADISEQISIAGKEASGTGNMKLMINGAVTLGTLDGANVEIHQQVGDENMFLFGMTAEEVEALWRRGYNPREFLTPELEQVLRMLTSGILGQRYDDLVASLLTNRFGVADGFMTIADFKDYARAQQDISNAYPNRLAFTAMSLTNIAKAGIFSADRAVREYAENIWHL</sequence>
<name>A0A9D1DJ63_9FIRM</name>
<keyword evidence="7 9" id="KW-0663">Pyridoxal phosphate</keyword>
<proteinExistence type="inferred from homology"/>
<comment type="similarity">
    <text evidence="2 10">Belongs to the glycogen phosphorylase family.</text>
</comment>
<dbReference type="NCBIfam" id="TIGR02093">
    <property type="entry name" value="P_ylase"/>
    <property type="match status" value="1"/>
</dbReference>
<evidence type="ECO:0000256" key="2">
    <source>
        <dbReference type="ARBA" id="ARBA00006047"/>
    </source>
</evidence>
<protein>
    <recommendedName>
        <fullName evidence="10">Alpha-1,4 glucan phosphorylase</fullName>
        <ecNumber evidence="10">2.4.1.1</ecNumber>
    </recommendedName>
</protein>
<gene>
    <name evidence="11" type="ORF">IAA53_10190</name>
</gene>
<reference evidence="11" key="2">
    <citation type="journal article" date="2021" name="PeerJ">
        <title>Extensive microbial diversity within the chicken gut microbiome revealed by metagenomics and culture.</title>
        <authorList>
            <person name="Gilroy R."/>
            <person name="Ravi A."/>
            <person name="Getino M."/>
            <person name="Pursley I."/>
            <person name="Horton D.L."/>
            <person name="Alikhan N.F."/>
            <person name="Baker D."/>
            <person name="Gharbi K."/>
            <person name="Hall N."/>
            <person name="Watson M."/>
            <person name="Adriaenssens E.M."/>
            <person name="Foster-Nyarko E."/>
            <person name="Jarju S."/>
            <person name="Secka A."/>
            <person name="Antonio M."/>
            <person name="Oren A."/>
            <person name="Chaudhuri R.R."/>
            <person name="La Ragione R."/>
            <person name="Hildebrand F."/>
            <person name="Pallen M.J."/>
        </authorList>
    </citation>
    <scope>NUCLEOTIDE SEQUENCE</scope>
    <source>
        <strain evidence="11">ChiBcec15-4380</strain>
    </source>
</reference>
<evidence type="ECO:0000313" key="12">
    <source>
        <dbReference type="Proteomes" id="UP000824239"/>
    </source>
</evidence>
<evidence type="ECO:0000256" key="7">
    <source>
        <dbReference type="ARBA" id="ARBA00022898"/>
    </source>
</evidence>
<dbReference type="GO" id="GO:0005980">
    <property type="term" value="P:glycogen catabolic process"/>
    <property type="evidence" value="ECO:0007669"/>
    <property type="project" value="TreeGrafter"/>
</dbReference>
<dbReference type="Pfam" id="PF00343">
    <property type="entry name" value="Phosphorylase"/>
    <property type="match status" value="1"/>
</dbReference>
<dbReference type="FunFam" id="3.40.50.2000:FF:000153">
    <property type="entry name" value="Alpha-1,4 glucan phosphorylase"/>
    <property type="match status" value="1"/>
</dbReference>
<dbReference type="Gene3D" id="3.40.50.2000">
    <property type="entry name" value="Glycogen Phosphorylase B"/>
    <property type="match status" value="2"/>
</dbReference>
<keyword evidence="3" id="KW-0597">Phosphoprotein</keyword>
<evidence type="ECO:0000256" key="6">
    <source>
        <dbReference type="ARBA" id="ARBA00022679"/>
    </source>
</evidence>
<comment type="cofactor">
    <cofactor evidence="1 10">
        <name>pyridoxal 5'-phosphate</name>
        <dbReference type="ChEBI" id="CHEBI:597326"/>
    </cofactor>
</comment>
<evidence type="ECO:0000256" key="9">
    <source>
        <dbReference type="PIRSR" id="PIRSR000460-1"/>
    </source>
</evidence>
<dbReference type="SUPFAM" id="SSF53756">
    <property type="entry name" value="UDP-Glycosyltransferase/glycogen phosphorylase"/>
    <property type="match status" value="1"/>
</dbReference>
<dbReference type="FunFam" id="3.40.50.2000:FF:000005">
    <property type="entry name" value="Alpha-1,4 glucan phosphorylase"/>
    <property type="match status" value="1"/>
</dbReference>
<evidence type="ECO:0000256" key="8">
    <source>
        <dbReference type="ARBA" id="ARBA00023277"/>
    </source>
</evidence>
<accession>A0A9D1DJ63</accession>
<comment type="catalytic activity">
    <reaction evidence="10">
        <text>[(1-&gt;4)-alpha-D-glucosyl](n) + phosphate = [(1-&gt;4)-alpha-D-glucosyl](n-1) + alpha-D-glucose 1-phosphate</text>
        <dbReference type="Rhea" id="RHEA:41732"/>
        <dbReference type="Rhea" id="RHEA-COMP:9584"/>
        <dbReference type="Rhea" id="RHEA-COMP:9586"/>
        <dbReference type="ChEBI" id="CHEBI:15444"/>
        <dbReference type="ChEBI" id="CHEBI:43474"/>
        <dbReference type="ChEBI" id="CHEBI:58601"/>
        <dbReference type="EC" id="2.4.1.1"/>
    </reaction>
</comment>
<evidence type="ECO:0000256" key="10">
    <source>
        <dbReference type="RuleBase" id="RU000587"/>
    </source>
</evidence>
<dbReference type="PANTHER" id="PTHR11468:SF3">
    <property type="entry name" value="GLYCOGEN PHOSPHORYLASE, LIVER FORM"/>
    <property type="match status" value="1"/>
</dbReference>